<accession>A0A645DSB7</accession>
<evidence type="ECO:0000313" key="1">
    <source>
        <dbReference type="EMBL" id="MPM92169.1"/>
    </source>
</evidence>
<comment type="caution">
    <text evidence="1">The sequence shown here is derived from an EMBL/GenBank/DDBJ whole genome shotgun (WGS) entry which is preliminary data.</text>
</comment>
<protein>
    <submittedName>
        <fullName evidence="1">Uncharacterized protein</fullName>
    </submittedName>
</protein>
<dbReference type="EMBL" id="VSSQ01039147">
    <property type="protein sequence ID" value="MPM92169.1"/>
    <property type="molecule type" value="Genomic_DNA"/>
</dbReference>
<dbReference type="AlphaFoldDB" id="A0A645DSB7"/>
<organism evidence="1">
    <name type="scientific">bioreactor metagenome</name>
    <dbReference type="NCBI Taxonomy" id="1076179"/>
    <lineage>
        <taxon>unclassified sequences</taxon>
        <taxon>metagenomes</taxon>
        <taxon>ecological metagenomes</taxon>
    </lineage>
</organism>
<sequence length="134" mass="15155">MAPKLAAIGFFIQLRNTHAVLVRCNMLSFNIHRDLAEIEVCPDACCGRDARGFQHVLNDRHGKLSGGAAIGGKIIGYIHEYLVNGIDMDICGRNIVKVDVVYLCAALHIKRHLRRRNEIVQRQRRIGFHIRIMA</sequence>
<proteinExistence type="predicted"/>
<gene>
    <name evidence="1" type="ORF">SDC9_139304</name>
</gene>
<name>A0A645DSB7_9ZZZZ</name>
<reference evidence="1" key="1">
    <citation type="submission" date="2019-08" db="EMBL/GenBank/DDBJ databases">
        <authorList>
            <person name="Kucharzyk K."/>
            <person name="Murdoch R.W."/>
            <person name="Higgins S."/>
            <person name="Loffler F."/>
        </authorList>
    </citation>
    <scope>NUCLEOTIDE SEQUENCE</scope>
</reference>